<proteinExistence type="predicted"/>
<keyword evidence="2" id="KW-0812">Transmembrane</keyword>
<evidence type="ECO:0000313" key="4">
    <source>
        <dbReference type="EMBL" id="MDT9593230.1"/>
    </source>
</evidence>
<sequence length="228" mass="22440">MNDARRAGRAARGGAGLAALALASGAAIALPAAASAAAPSASATSGSMTTQVPTTDCPGDYVQQVQEVPDVVAGTVVAVEETTGPEPDVPAYQVALRDVRPLTGDVEATADLAVLAVGQPGADAIVPVAEEGYVVFVTPRNDESGAAFGARLCDFVPQAQQAQVQDAIAAADAEAEAGDAAATDWTSLEAGDGTDYGAAVLPGVLIGAIGAFGLAGTVLLSAVVGRRR</sequence>
<keyword evidence="5" id="KW-1185">Reference proteome</keyword>
<feature type="signal peptide" evidence="3">
    <location>
        <begin position="1"/>
        <end position="29"/>
    </location>
</feature>
<accession>A0ABU3PVG6</accession>
<evidence type="ECO:0000256" key="2">
    <source>
        <dbReference type="SAM" id="Phobius"/>
    </source>
</evidence>
<dbReference type="Proteomes" id="UP001268542">
    <property type="component" value="Unassembled WGS sequence"/>
</dbReference>
<feature type="transmembrane region" description="Helical" evidence="2">
    <location>
        <begin position="196"/>
        <end position="224"/>
    </location>
</feature>
<dbReference type="EMBL" id="JAVYII010000003">
    <property type="protein sequence ID" value="MDT9593230.1"/>
    <property type="molecule type" value="Genomic_DNA"/>
</dbReference>
<evidence type="ECO:0000256" key="1">
    <source>
        <dbReference type="SAM" id="MobiDB-lite"/>
    </source>
</evidence>
<keyword evidence="2" id="KW-0472">Membrane</keyword>
<organism evidence="4 5">
    <name type="scientific">Nocardioides imazamoxiresistens</name>
    <dbReference type="NCBI Taxonomy" id="3231893"/>
    <lineage>
        <taxon>Bacteria</taxon>
        <taxon>Bacillati</taxon>
        <taxon>Actinomycetota</taxon>
        <taxon>Actinomycetes</taxon>
        <taxon>Propionibacteriales</taxon>
        <taxon>Nocardioidaceae</taxon>
        <taxon>Nocardioides</taxon>
    </lineage>
</organism>
<name>A0ABU3PVG6_9ACTN</name>
<keyword evidence="3" id="KW-0732">Signal</keyword>
<reference evidence="4 5" key="1">
    <citation type="submission" date="2023-08" db="EMBL/GenBank/DDBJ databases">
        <title>Nocardioides seae sp. nov., a bacterium isolated from a soil.</title>
        <authorList>
            <person name="Wang X."/>
        </authorList>
    </citation>
    <scope>NUCLEOTIDE SEQUENCE [LARGE SCALE GENOMIC DNA]</scope>
    <source>
        <strain evidence="4 5">YZH12</strain>
    </source>
</reference>
<protein>
    <submittedName>
        <fullName evidence="4">Uncharacterized protein</fullName>
    </submittedName>
</protein>
<keyword evidence="2" id="KW-1133">Transmembrane helix</keyword>
<gene>
    <name evidence="4" type="ORF">RDV89_09130</name>
</gene>
<dbReference type="RefSeq" id="WP_315732671.1">
    <property type="nucleotide sequence ID" value="NZ_JAVYII010000003.1"/>
</dbReference>
<evidence type="ECO:0000313" key="5">
    <source>
        <dbReference type="Proteomes" id="UP001268542"/>
    </source>
</evidence>
<feature type="compositionally biased region" description="Polar residues" evidence="1">
    <location>
        <begin position="44"/>
        <end position="54"/>
    </location>
</feature>
<feature type="chain" id="PRO_5047140513" evidence="3">
    <location>
        <begin position="30"/>
        <end position="228"/>
    </location>
</feature>
<comment type="caution">
    <text evidence="4">The sequence shown here is derived from an EMBL/GenBank/DDBJ whole genome shotgun (WGS) entry which is preliminary data.</text>
</comment>
<evidence type="ECO:0000256" key="3">
    <source>
        <dbReference type="SAM" id="SignalP"/>
    </source>
</evidence>
<feature type="region of interest" description="Disordered" evidence="1">
    <location>
        <begin position="40"/>
        <end position="59"/>
    </location>
</feature>